<organism evidence="2 3">
    <name type="scientific">Paraglaciecola chathamensis</name>
    <dbReference type="NCBI Taxonomy" id="368405"/>
    <lineage>
        <taxon>Bacteria</taxon>
        <taxon>Pseudomonadati</taxon>
        <taxon>Pseudomonadota</taxon>
        <taxon>Gammaproteobacteria</taxon>
        <taxon>Alteromonadales</taxon>
        <taxon>Alteromonadaceae</taxon>
        <taxon>Paraglaciecola</taxon>
    </lineage>
</organism>
<feature type="transmembrane region" description="Helical" evidence="1">
    <location>
        <begin position="45"/>
        <end position="69"/>
    </location>
</feature>
<gene>
    <name evidence="2" type="ORF">GCM10011274_45620</name>
</gene>
<feature type="transmembrane region" description="Helical" evidence="1">
    <location>
        <begin position="21"/>
        <end position="39"/>
    </location>
</feature>
<keyword evidence="1" id="KW-1133">Transmembrane helix</keyword>
<dbReference type="Proteomes" id="UP000622604">
    <property type="component" value="Unassembled WGS sequence"/>
</dbReference>
<evidence type="ECO:0000256" key="1">
    <source>
        <dbReference type="SAM" id="Phobius"/>
    </source>
</evidence>
<sequence>MEVLVPKWNDDRNKVKDIFDCIRNSALSGLVFFIGVYNFRYNNELLFFKVLSALSGSLMILFALYLFWLNIALFNKIVREEHRDKNVGNFFYYVIPFCVSILAVALLFNSTYSLELDNGKPIGKSTLSEIFDSSPIEESGKP</sequence>
<proteinExistence type="predicted"/>
<dbReference type="AlphaFoldDB" id="A0A8H9M6P1"/>
<comment type="caution">
    <text evidence="2">The sequence shown here is derived from an EMBL/GenBank/DDBJ whole genome shotgun (WGS) entry which is preliminary data.</text>
</comment>
<reference evidence="2" key="2">
    <citation type="submission" date="2020-09" db="EMBL/GenBank/DDBJ databases">
        <authorList>
            <person name="Sun Q."/>
            <person name="Kim S."/>
        </authorList>
    </citation>
    <scope>NUCLEOTIDE SEQUENCE</scope>
    <source>
        <strain evidence="2">KCTC 32337</strain>
    </source>
</reference>
<name>A0A8H9M6P1_9ALTE</name>
<reference evidence="2" key="1">
    <citation type="journal article" date="2014" name="Int. J. Syst. Evol. Microbiol.">
        <title>Complete genome sequence of Corynebacterium casei LMG S-19264T (=DSM 44701T), isolated from a smear-ripened cheese.</title>
        <authorList>
            <consortium name="US DOE Joint Genome Institute (JGI-PGF)"/>
            <person name="Walter F."/>
            <person name="Albersmeier A."/>
            <person name="Kalinowski J."/>
            <person name="Ruckert C."/>
        </authorList>
    </citation>
    <scope>NUCLEOTIDE SEQUENCE</scope>
    <source>
        <strain evidence="2">KCTC 32337</strain>
    </source>
</reference>
<accession>A0A8H9M6P1</accession>
<evidence type="ECO:0000313" key="2">
    <source>
        <dbReference type="EMBL" id="GGZ82783.1"/>
    </source>
</evidence>
<feature type="transmembrane region" description="Helical" evidence="1">
    <location>
        <begin position="90"/>
        <end position="108"/>
    </location>
</feature>
<dbReference type="EMBL" id="BMZC01000022">
    <property type="protein sequence ID" value="GGZ82783.1"/>
    <property type="molecule type" value="Genomic_DNA"/>
</dbReference>
<keyword evidence="1" id="KW-0812">Transmembrane</keyword>
<evidence type="ECO:0000313" key="3">
    <source>
        <dbReference type="Proteomes" id="UP000622604"/>
    </source>
</evidence>
<keyword evidence="1" id="KW-0472">Membrane</keyword>
<protein>
    <submittedName>
        <fullName evidence="2">Uncharacterized protein</fullName>
    </submittedName>
</protein>